<dbReference type="Gene3D" id="3.30.300.90">
    <property type="entry name" value="BolA-like"/>
    <property type="match status" value="1"/>
</dbReference>
<reference evidence="3" key="2">
    <citation type="journal article" date="2018" name="BMC Genomics">
        <title>Genomic insights into host adaptation between the wheat stripe rust pathogen (Puccinia striiformis f. sp. tritici) and the barley stripe rust pathogen (Puccinia striiformis f. sp. hordei).</title>
        <authorList>
            <person name="Xia C."/>
            <person name="Wang M."/>
            <person name="Yin C."/>
            <person name="Cornejo O.E."/>
            <person name="Hulbert S.H."/>
            <person name="Chen X."/>
        </authorList>
    </citation>
    <scope>NUCLEOTIDE SEQUENCE [LARGE SCALE GENOMIC DNA]</scope>
    <source>
        <strain evidence="3">93TX-2</strain>
    </source>
</reference>
<dbReference type="OrthoDB" id="411584at2759"/>
<reference evidence="2 3" key="1">
    <citation type="submission" date="2017-12" db="EMBL/GenBank/DDBJ databases">
        <title>Gene loss provides genomic basis for host adaptation in cereal stripe rust fungi.</title>
        <authorList>
            <person name="Xia C."/>
        </authorList>
    </citation>
    <scope>NUCLEOTIDE SEQUENCE [LARGE SCALE GENOMIC DNA]</scope>
    <source>
        <strain evidence="2 3">93TX-2</strain>
    </source>
</reference>
<dbReference type="PANTHER" id="PTHR46230">
    <property type="match status" value="1"/>
</dbReference>
<dbReference type="EMBL" id="PKSM01000003">
    <property type="protein sequence ID" value="POW23210.1"/>
    <property type="molecule type" value="Genomic_DNA"/>
</dbReference>
<dbReference type="GO" id="GO:0005759">
    <property type="term" value="C:mitochondrial matrix"/>
    <property type="evidence" value="ECO:0007669"/>
    <property type="project" value="TreeGrafter"/>
</dbReference>
<proteinExistence type="inferred from homology"/>
<name>A0A2S4WN59_9BASI</name>
<dbReference type="AlphaFoldDB" id="A0A2S4WN59"/>
<evidence type="ECO:0000313" key="3">
    <source>
        <dbReference type="Proteomes" id="UP000238274"/>
    </source>
</evidence>
<dbReference type="GO" id="GO:0044572">
    <property type="term" value="P:[4Fe-4S] cluster assembly"/>
    <property type="evidence" value="ECO:0007669"/>
    <property type="project" value="TreeGrafter"/>
</dbReference>
<comment type="caution">
    <text evidence="2">The sequence shown here is derived from an EMBL/GenBank/DDBJ whole genome shotgun (WGS) entry which is preliminary data.</text>
</comment>
<keyword evidence="3" id="KW-1185">Reference proteome</keyword>
<dbReference type="Proteomes" id="UP000238274">
    <property type="component" value="Unassembled WGS sequence"/>
</dbReference>
<dbReference type="SUPFAM" id="SSF82657">
    <property type="entry name" value="BolA-like"/>
    <property type="match status" value="1"/>
</dbReference>
<evidence type="ECO:0008006" key="4">
    <source>
        <dbReference type="Google" id="ProtNLM"/>
    </source>
</evidence>
<dbReference type="VEuPathDB" id="FungiDB:PSTT_02668"/>
<protein>
    <recommendedName>
        <fullName evidence="4">BolA protein</fullName>
    </recommendedName>
</protein>
<reference evidence="3" key="3">
    <citation type="journal article" date="2018" name="Mol. Plant Microbe Interact.">
        <title>Genome sequence resources for the wheat stripe rust pathogen (Puccinia striiformis f. sp. tritici) and the barley stripe rust pathogen (Puccinia striiformis f. sp. hordei).</title>
        <authorList>
            <person name="Xia C."/>
            <person name="Wang M."/>
            <person name="Yin C."/>
            <person name="Cornejo O.E."/>
            <person name="Hulbert S.H."/>
            <person name="Chen X."/>
        </authorList>
    </citation>
    <scope>NUCLEOTIDE SEQUENCE [LARGE SCALE GENOMIC DNA]</scope>
    <source>
        <strain evidence="3">93TX-2</strain>
    </source>
</reference>
<dbReference type="Pfam" id="PF01722">
    <property type="entry name" value="BolA"/>
    <property type="match status" value="1"/>
</dbReference>
<dbReference type="VEuPathDB" id="FungiDB:PSHT_00449"/>
<sequence>LTAQLAPAILDILNDSHLQRHHAAMKSVGMIWTTSFVSDLICIPQCESVKLILFFFFQCLDWFLVRIVSDRFLGKPVLARHQLAYRILDQELTKNTAGIHAISLKTLTSKEHQKST</sequence>
<dbReference type="InterPro" id="IPR002634">
    <property type="entry name" value="BolA"/>
</dbReference>
<dbReference type="InterPro" id="IPR036065">
    <property type="entry name" value="BolA-like_sf"/>
</dbReference>
<accession>A0A2S4WN59</accession>
<organism evidence="2 3">
    <name type="scientific">Puccinia striiformis</name>
    <dbReference type="NCBI Taxonomy" id="27350"/>
    <lineage>
        <taxon>Eukaryota</taxon>
        <taxon>Fungi</taxon>
        <taxon>Dikarya</taxon>
        <taxon>Basidiomycota</taxon>
        <taxon>Pucciniomycotina</taxon>
        <taxon>Pucciniomycetes</taxon>
        <taxon>Pucciniales</taxon>
        <taxon>Pucciniaceae</taxon>
        <taxon>Puccinia</taxon>
    </lineage>
</organism>
<gene>
    <name evidence="2" type="ORF">PSHT_00449</name>
</gene>
<evidence type="ECO:0000256" key="1">
    <source>
        <dbReference type="RuleBase" id="RU003860"/>
    </source>
</evidence>
<feature type="non-terminal residue" evidence="2">
    <location>
        <position position="1"/>
    </location>
</feature>
<dbReference type="PANTHER" id="PTHR46230:SF7">
    <property type="entry name" value="BOLA-LIKE PROTEIN 1"/>
    <property type="match status" value="1"/>
</dbReference>
<comment type="similarity">
    <text evidence="1">Belongs to the BolA/IbaG family.</text>
</comment>
<evidence type="ECO:0000313" key="2">
    <source>
        <dbReference type="EMBL" id="POW23210.1"/>
    </source>
</evidence>